<evidence type="ECO:0000256" key="7">
    <source>
        <dbReference type="ARBA" id="ARBA00022692"/>
    </source>
</evidence>
<organism evidence="13 14">
    <name type="scientific">Echinicola rosea</name>
    <dbReference type="NCBI Taxonomy" id="1807691"/>
    <lineage>
        <taxon>Bacteria</taxon>
        <taxon>Pseudomonadati</taxon>
        <taxon>Bacteroidota</taxon>
        <taxon>Cytophagia</taxon>
        <taxon>Cytophagales</taxon>
        <taxon>Cyclobacteriaceae</taxon>
        <taxon>Echinicola</taxon>
    </lineage>
</organism>
<feature type="transmembrane region" description="Helical" evidence="10">
    <location>
        <begin position="83"/>
        <end position="103"/>
    </location>
</feature>
<proteinExistence type="inferred from homology"/>
<feature type="transmembrane region" description="Helical" evidence="10">
    <location>
        <begin position="41"/>
        <end position="63"/>
    </location>
</feature>
<feature type="transmembrane region" description="Helical" evidence="10">
    <location>
        <begin position="195"/>
        <end position="213"/>
    </location>
</feature>
<keyword evidence="8 10" id="KW-1133">Transmembrane helix</keyword>
<keyword evidence="5 11" id="KW-1003">Cell membrane</keyword>
<dbReference type="EMBL" id="BMIU01000008">
    <property type="protein sequence ID" value="GGF30602.1"/>
    <property type="molecule type" value="Genomic_DNA"/>
</dbReference>
<protein>
    <recommendedName>
        <fullName evidence="11">Molybdenum transport system permease</fullName>
    </recommendedName>
</protein>
<dbReference type="Proteomes" id="UP000647339">
    <property type="component" value="Unassembled WGS sequence"/>
</dbReference>
<evidence type="ECO:0000256" key="2">
    <source>
        <dbReference type="ARBA" id="ARBA00004651"/>
    </source>
</evidence>
<dbReference type="Gene3D" id="1.10.3720.10">
    <property type="entry name" value="MetI-like"/>
    <property type="match status" value="1"/>
</dbReference>
<dbReference type="PANTHER" id="PTHR30183:SF8">
    <property type="entry name" value="MOLYBDENUM TRANSPORT SYSTEM PERMEASE"/>
    <property type="match status" value="1"/>
</dbReference>
<dbReference type="CDD" id="cd06261">
    <property type="entry name" value="TM_PBP2"/>
    <property type="match status" value="1"/>
</dbReference>
<dbReference type="InterPro" id="IPR000515">
    <property type="entry name" value="MetI-like"/>
</dbReference>
<comment type="caution">
    <text evidence="11">Lacks conserved residue(s) required for the propagation of feature annotation.</text>
</comment>
<dbReference type="PROSITE" id="PS50928">
    <property type="entry name" value="ABC_TM1"/>
    <property type="match status" value="1"/>
</dbReference>
<evidence type="ECO:0000256" key="9">
    <source>
        <dbReference type="ARBA" id="ARBA00023136"/>
    </source>
</evidence>
<evidence type="ECO:0000256" key="8">
    <source>
        <dbReference type="ARBA" id="ARBA00022989"/>
    </source>
</evidence>
<keyword evidence="7 10" id="KW-0812">Transmembrane</keyword>
<evidence type="ECO:0000256" key="6">
    <source>
        <dbReference type="ARBA" id="ARBA00022505"/>
    </source>
</evidence>
<sequence>MNWFPIILTLRLALITTLVLFIVALPLAYWLSETRIKAKPVVEALVSMPLVLPPTVLGFYLLVAFSPQNTFGSWLDDVFGLKLVFTFSGLVVASCIYSLPFMVQPLQSGLSSISPSMKEAAVILGKSRWTILRRVLLPNIKPAVLSACILTFAHTMGEFGVVLMIGGNIPERTKVASIAVYDEVESLNYAAANHYSIILVLLSFVTLLCVYLYNGGYFKQFTK</sequence>
<evidence type="ECO:0000256" key="10">
    <source>
        <dbReference type="RuleBase" id="RU363032"/>
    </source>
</evidence>
<reference evidence="14" key="1">
    <citation type="journal article" date="2019" name="Int. J. Syst. Evol. Microbiol.">
        <title>The Global Catalogue of Microorganisms (GCM) 10K type strain sequencing project: providing services to taxonomists for standard genome sequencing and annotation.</title>
        <authorList>
            <consortium name="The Broad Institute Genomics Platform"/>
            <consortium name="The Broad Institute Genome Sequencing Center for Infectious Disease"/>
            <person name="Wu L."/>
            <person name="Ma J."/>
        </authorList>
    </citation>
    <scope>NUCLEOTIDE SEQUENCE [LARGE SCALE GENOMIC DNA]</scope>
    <source>
        <strain evidence="14">CGMCC 1.15407</strain>
    </source>
</reference>
<keyword evidence="4 10" id="KW-0813">Transport</keyword>
<evidence type="ECO:0000256" key="5">
    <source>
        <dbReference type="ARBA" id="ARBA00022475"/>
    </source>
</evidence>
<evidence type="ECO:0000256" key="11">
    <source>
        <dbReference type="RuleBase" id="RU365097"/>
    </source>
</evidence>
<keyword evidence="6 11" id="KW-0500">Molybdenum</keyword>
<comment type="subcellular location">
    <subcellularLocation>
        <location evidence="2 10">Cell membrane</location>
        <topology evidence="2 10">Multi-pass membrane protein</topology>
    </subcellularLocation>
</comment>
<evidence type="ECO:0000259" key="12">
    <source>
        <dbReference type="PROSITE" id="PS50928"/>
    </source>
</evidence>
<comment type="caution">
    <text evidence="13">The sequence shown here is derived from an EMBL/GenBank/DDBJ whole genome shotgun (WGS) entry which is preliminary data.</text>
</comment>
<feature type="transmembrane region" description="Helical" evidence="10">
    <location>
        <begin position="6"/>
        <end position="29"/>
    </location>
</feature>
<gene>
    <name evidence="13" type="primary">modB</name>
    <name evidence="13" type="ORF">GCM10011339_18500</name>
</gene>
<dbReference type="SUPFAM" id="SSF161098">
    <property type="entry name" value="MetI-like"/>
    <property type="match status" value="1"/>
</dbReference>
<accession>A0ABQ1V1G8</accession>
<keyword evidence="14" id="KW-1185">Reference proteome</keyword>
<evidence type="ECO:0000313" key="14">
    <source>
        <dbReference type="Proteomes" id="UP000647339"/>
    </source>
</evidence>
<dbReference type="NCBIfam" id="TIGR02141">
    <property type="entry name" value="modB_ABC"/>
    <property type="match status" value="1"/>
</dbReference>
<evidence type="ECO:0000256" key="1">
    <source>
        <dbReference type="ARBA" id="ARBA00002949"/>
    </source>
</evidence>
<evidence type="ECO:0000313" key="13">
    <source>
        <dbReference type="EMBL" id="GGF30602.1"/>
    </source>
</evidence>
<comment type="function">
    <text evidence="1 11">Part of the binding-protein-dependent transport system for molybdenum; probably responsible for the translocation of the substrate across the membrane.</text>
</comment>
<name>A0ABQ1V1G8_9BACT</name>
<dbReference type="PANTHER" id="PTHR30183">
    <property type="entry name" value="MOLYBDENUM TRANSPORT SYSTEM PERMEASE PROTEIN MODB"/>
    <property type="match status" value="1"/>
</dbReference>
<evidence type="ECO:0000256" key="4">
    <source>
        <dbReference type="ARBA" id="ARBA00022448"/>
    </source>
</evidence>
<comment type="similarity">
    <text evidence="3 11">Belongs to the binding-protein-dependent transport system permease family. CysTW subfamily.</text>
</comment>
<dbReference type="RefSeq" id="WP_137403469.1">
    <property type="nucleotide sequence ID" value="NZ_BMIU01000008.1"/>
</dbReference>
<dbReference type="Pfam" id="PF00528">
    <property type="entry name" value="BPD_transp_1"/>
    <property type="match status" value="1"/>
</dbReference>
<evidence type="ECO:0000256" key="3">
    <source>
        <dbReference type="ARBA" id="ARBA00007069"/>
    </source>
</evidence>
<dbReference type="InterPro" id="IPR011867">
    <property type="entry name" value="ModB_ABC"/>
</dbReference>
<keyword evidence="9 10" id="KW-0472">Membrane</keyword>
<dbReference type="InterPro" id="IPR035906">
    <property type="entry name" value="MetI-like_sf"/>
</dbReference>
<feature type="domain" description="ABC transmembrane type-1" evidence="12">
    <location>
        <begin position="6"/>
        <end position="210"/>
    </location>
</feature>